<evidence type="ECO:0000313" key="10">
    <source>
        <dbReference type="EMBL" id="KIJ25401.1"/>
    </source>
</evidence>
<feature type="region of interest" description="Disordered" evidence="9">
    <location>
        <begin position="7"/>
        <end position="27"/>
    </location>
</feature>
<dbReference type="GO" id="GO:0030170">
    <property type="term" value="F:pyridoxal phosphate binding"/>
    <property type="evidence" value="ECO:0007669"/>
    <property type="project" value="InterPro"/>
</dbReference>
<evidence type="ECO:0000256" key="6">
    <source>
        <dbReference type="ARBA" id="ARBA00023192"/>
    </source>
</evidence>
<evidence type="ECO:0000256" key="1">
    <source>
        <dbReference type="ARBA" id="ARBA00001933"/>
    </source>
</evidence>
<organism evidence="10 11">
    <name type="scientific">Sphaerobolus stellatus (strain SS14)</name>
    <dbReference type="NCBI Taxonomy" id="990650"/>
    <lineage>
        <taxon>Eukaryota</taxon>
        <taxon>Fungi</taxon>
        <taxon>Dikarya</taxon>
        <taxon>Basidiomycota</taxon>
        <taxon>Agaricomycotina</taxon>
        <taxon>Agaricomycetes</taxon>
        <taxon>Phallomycetidae</taxon>
        <taxon>Geastrales</taxon>
        <taxon>Sphaerobolaceae</taxon>
        <taxon>Sphaerobolus</taxon>
    </lineage>
</organism>
<keyword evidence="11" id="KW-1185">Reference proteome</keyword>
<accession>A0A0C9UJ67</accession>
<dbReference type="AlphaFoldDB" id="A0A0C9UJ67"/>
<keyword evidence="6" id="KW-0028">Amino-acid biosynthesis</keyword>
<dbReference type="GO" id="GO:0019343">
    <property type="term" value="P:cysteine biosynthetic process via cystathionine"/>
    <property type="evidence" value="ECO:0007669"/>
    <property type="project" value="TreeGrafter"/>
</dbReference>
<dbReference type="Pfam" id="PF01053">
    <property type="entry name" value="Cys_Met_Meta_PP"/>
    <property type="match status" value="2"/>
</dbReference>
<evidence type="ECO:0000256" key="5">
    <source>
        <dbReference type="ARBA" id="ARBA00022898"/>
    </source>
</evidence>
<gene>
    <name evidence="10" type="ORF">M422DRAFT_273647</name>
</gene>
<evidence type="ECO:0000313" key="11">
    <source>
        <dbReference type="Proteomes" id="UP000054279"/>
    </source>
</evidence>
<dbReference type="PANTHER" id="PTHR11808:SF15">
    <property type="entry name" value="CYSTATHIONINE GAMMA-LYASE"/>
    <property type="match status" value="1"/>
</dbReference>
<evidence type="ECO:0000256" key="9">
    <source>
        <dbReference type="SAM" id="MobiDB-lite"/>
    </source>
</evidence>
<protein>
    <recommendedName>
        <fullName evidence="4">cystathionine gamma-lyase</fullName>
        <ecNumber evidence="4">4.4.1.1</ecNumber>
    </recommendedName>
    <alternativeName>
        <fullName evidence="7">Gamma-cystathionase</fullName>
    </alternativeName>
</protein>
<evidence type="ECO:0000256" key="8">
    <source>
        <dbReference type="RuleBase" id="RU362118"/>
    </source>
</evidence>
<evidence type="ECO:0000256" key="4">
    <source>
        <dbReference type="ARBA" id="ARBA00012085"/>
    </source>
</evidence>
<evidence type="ECO:0000256" key="7">
    <source>
        <dbReference type="ARBA" id="ARBA00029853"/>
    </source>
</evidence>
<dbReference type="HOGENOM" id="CLU_570077_0_0_1"/>
<comment type="similarity">
    <text evidence="3 8">Belongs to the trans-sulfuration enzymes family.</text>
</comment>
<dbReference type="Gene3D" id="3.40.640.10">
    <property type="entry name" value="Type I PLP-dependent aspartate aminotransferase-like (Major domain)"/>
    <property type="match status" value="1"/>
</dbReference>
<feature type="compositionally biased region" description="Polar residues" evidence="9">
    <location>
        <begin position="10"/>
        <end position="27"/>
    </location>
</feature>
<dbReference type="EC" id="4.4.1.1" evidence="4"/>
<dbReference type="GO" id="GO:0019346">
    <property type="term" value="P:transsulfuration"/>
    <property type="evidence" value="ECO:0007669"/>
    <property type="project" value="InterPro"/>
</dbReference>
<dbReference type="InterPro" id="IPR015424">
    <property type="entry name" value="PyrdxlP-dep_Trfase"/>
</dbReference>
<dbReference type="InterPro" id="IPR015421">
    <property type="entry name" value="PyrdxlP-dep_Trfase_major"/>
</dbReference>
<evidence type="ECO:0000256" key="2">
    <source>
        <dbReference type="ARBA" id="ARBA00005038"/>
    </source>
</evidence>
<reference evidence="10 11" key="1">
    <citation type="submission" date="2014-06" db="EMBL/GenBank/DDBJ databases">
        <title>Evolutionary Origins and Diversification of the Mycorrhizal Mutualists.</title>
        <authorList>
            <consortium name="DOE Joint Genome Institute"/>
            <consortium name="Mycorrhizal Genomics Consortium"/>
            <person name="Kohler A."/>
            <person name="Kuo A."/>
            <person name="Nagy L.G."/>
            <person name="Floudas D."/>
            <person name="Copeland A."/>
            <person name="Barry K.W."/>
            <person name="Cichocki N."/>
            <person name="Veneault-Fourrey C."/>
            <person name="LaButti K."/>
            <person name="Lindquist E.A."/>
            <person name="Lipzen A."/>
            <person name="Lundell T."/>
            <person name="Morin E."/>
            <person name="Murat C."/>
            <person name="Riley R."/>
            <person name="Ohm R."/>
            <person name="Sun H."/>
            <person name="Tunlid A."/>
            <person name="Henrissat B."/>
            <person name="Grigoriev I.V."/>
            <person name="Hibbett D.S."/>
            <person name="Martin F."/>
        </authorList>
    </citation>
    <scope>NUCLEOTIDE SEQUENCE [LARGE SCALE GENOMIC DNA]</scope>
    <source>
        <strain evidence="10 11">SS14</strain>
    </source>
</reference>
<dbReference type="InterPro" id="IPR000277">
    <property type="entry name" value="Cys/Met-Metab_PyrdxlP-dep_enz"/>
</dbReference>
<name>A0A0C9UJ67_SPHS4</name>
<keyword evidence="5 8" id="KW-0663">Pyridoxal phosphate</keyword>
<keyword evidence="6" id="KW-0198">Cysteine biosynthesis</keyword>
<dbReference type="InterPro" id="IPR015422">
    <property type="entry name" value="PyrdxlP-dep_Trfase_small"/>
</dbReference>
<dbReference type="SUPFAM" id="SSF53383">
    <property type="entry name" value="PLP-dependent transferases"/>
    <property type="match status" value="1"/>
</dbReference>
<comment type="pathway">
    <text evidence="2">Amino-acid biosynthesis; L-cysteine biosynthesis; L-cysteine from L-homocysteine and L-serine: step 2/2.</text>
</comment>
<dbReference type="GO" id="GO:0004123">
    <property type="term" value="F:cystathionine gamma-lyase activity"/>
    <property type="evidence" value="ECO:0007669"/>
    <property type="project" value="TreeGrafter"/>
</dbReference>
<dbReference type="Proteomes" id="UP000054279">
    <property type="component" value="Unassembled WGS sequence"/>
</dbReference>
<dbReference type="GO" id="GO:0005737">
    <property type="term" value="C:cytoplasm"/>
    <property type="evidence" value="ECO:0007669"/>
    <property type="project" value="TreeGrafter"/>
</dbReference>
<dbReference type="EMBL" id="KN837417">
    <property type="protein sequence ID" value="KIJ25401.1"/>
    <property type="molecule type" value="Genomic_DNA"/>
</dbReference>
<dbReference type="PANTHER" id="PTHR11808">
    <property type="entry name" value="TRANS-SULFURATION ENZYME FAMILY MEMBER"/>
    <property type="match status" value="1"/>
</dbReference>
<comment type="cofactor">
    <cofactor evidence="1 8">
        <name>pyridoxal 5'-phosphate</name>
        <dbReference type="ChEBI" id="CHEBI:597326"/>
    </cofactor>
</comment>
<dbReference type="OrthoDB" id="3512640at2759"/>
<sequence>MVTYEALQAWDSQQSPDDAEQGEQSSARPFPSWVRRWGITSCSYTPSFRLHPLHSTTIQHIYVHPIPLVDAAVWLQLRRTPVIHTDLGELAGRVEKAIPTFKVIPPISFSTIYAQLAVGIYKGFEHTRLLSPNCDSLDRMLAGLETNGRRALALASVSATTATILQALGTGAHVLGINNGLETTFVDLNSATDEEVLTSIRPNTKLIWIETLTNPTLRLPPITYITSLIHSLPAASRPLIAIDSTILSPFYDSPLAASISGELAVHSITIHQRPLRRPLGRYHPPQRLHHRSTWNTNGARQSWRDSSFVTHPLVKEIIYAGFAEHPSYNNPAKILAPHAEVQQWEGIERKGKGDFTFGGMVSFRIGRAGELVDDGAVERFLTRTRFFTLAESLGGVESLAELPEKMTHGSFPPAEPSVSKMPTTCLRTWSRRCRGPSMGGKTPTLCRKNRNGLFSLGQAWAGRQMGVESVSLERLKASG</sequence>
<dbReference type="Gene3D" id="3.90.1150.10">
    <property type="entry name" value="Aspartate Aminotransferase, domain 1"/>
    <property type="match status" value="1"/>
</dbReference>
<proteinExistence type="inferred from homology"/>
<evidence type="ECO:0000256" key="3">
    <source>
        <dbReference type="ARBA" id="ARBA00009077"/>
    </source>
</evidence>